<sequence length="142" mass="16170">MEDEEEDDSYFCSSSGDRADFLGRWPSRHTCWLYKPEFGNQPNNYNNHPSYLPVSCGAHPGSGSPGSCDMLSMEIWVNMIDCTTRRRSFSKLYQAFNIHILEDYNYIRLNIQPADIVCFQVEPDGSPSSHRQAAAARRPAAR</sequence>
<dbReference type="AlphaFoldDB" id="A0A5B0PWU5"/>
<dbReference type="EMBL" id="VSWC01000040">
    <property type="protein sequence ID" value="KAA1105356.1"/>
    <property type="molecule type" value="Genomic_DNA"/>
</dbReference>
<organism evidence="1 2">
    <name type="scientific">Puccinia graminis f. sp. tritici</name>
    <dbReference type="NCBI Taxonomy" id="56615"/>
    <lineage>
        <taxon>Eukaryota</taxon>
        <taxon>Fungi</taxon>
        <taxon>Dikarya</taxon>
        <taxon>Basidiomycota</taxon>
        <taxon>Pucciniomycotina</taxon>
        <taxon>Pucciniomycetes</taxon>
        <taxon>Pucciniales</taxon>
        <taxon>Pucciniaceae</taxon>
        <taxon>Puccinia</taxon>
    </lineage>
</organism>
<evidence type="ECO:0000313" key="2">
    <source>
        <dbReference type="Proteomes" id="UP000324748"/>
    </source>
</evidence>
<reference evidence="1 2" key="1">
    <citation type="submission" date="2019-05" db="EMBL/GenBank/DDBJ databases">
        <title>Emergence of the Ug99 lineage of the wheat stem rust pathogen through somatic hybridization.</title>
        <authorList>
            <person name="Li F."/>
            <person name="Upadhyaya N.M."/>
            <person name="Sperschneider J."/>
            <person name="Matny O."/>
            <person name="Nguyen-Phuc H."/>
            <person name="Mago R."/>
            <person name="Raley C."/>
            <person name="Miller M.E."/>
            <person name="Silverstein K.A.T."/>
            <person name="Henningsen E."/>
            <person name="Hirsch C.D."/>
            <person name="Visser B."/>
            <person name="Pretorius Z.A."/>
            <person name="Steffenson B.J."/>
            <person name="Schwessinger B."/>
            <person name="Dodds P.N."/>
            <person name="Figueroa M."/>
        </authorList>
    </citation>
    <scope>NUCLEOTIDE SEQUENCE [LARGE SCALE GENOMIC DNA]</scope>
    <source>
        <strain evidence="1">21-0</strain>
    </source>
</reference>
<accession>A0A5B0PWU5</accession>
<name>A0A5B0PWU5_PUCGR</name>
<dbReference type="Proteomes" id="UP000324748">
    <property type="component" value="Unassembled WGS sequence"/>
</dbReference>
<comment type="caution">
    <text evidence="1">The sequence shown here is derived from an EMBL/GenBank/DDBJ whole genome shotgun (WGS) entry which is preliminary data.</text>
</comment>
<gene>
    <name evidence="1" type="ORF">PGT21_003994</name>
</gene>
<protein>
    <submittedName>
        <fullName evidence="1">Uncharacterized protein</fullName>
    </submittedName>
</protein>
<proteinExistence type="predicted"/>
<evidence type="ECO:0000313" key="1">
    <source>
        <dbReference type="EMBL" id="KAA1105356.1"/>
    </source>
</evidence>
<keyword evidence="2" id="KW-1185">Reference proteome</keyword>